<feature type="compositionally biased region" description="Low complexity" evidence="1">
    <location>
        <begin position="21"/>
        <end position="33"/>
    </location>
</feature>
<name>A0AAX6G369_IRIPA</name>
<organism evidence="2 3">
    <name type="scientific">Iris pallida</name>
    <name type="common">Sweet iris</name>
    <dbReference type="NCBI Taxonomy" id="29817"/>
    <lineage>
        <taxon>Eukaryota</taxon>
        <taxon>Viridiplantae</taxon>
        <taxon>Streptophyta</taxon>
        <taxon>Embryophyta</taxon>
        <taxon>Tracheophyta</taxon>
        <taxon>Spermatophyta</taxon>
        <taxon>Magnoliopsida</taxon>
        <taxon>Liliopsida</taxon>
        <taxon>Asparagales</taxon>
        <taxon>Iridaceae</taxon>
        <taxon>Iridoideae</taxon>
        <taxon>Irideae</taxon>
        <taxon>Iris</taxon>
    </lineage>
</organism>
<feature type="compositionally biased region" description="Polar residues" evidence="1">
    <location>
        <begin position="1"/>
        <end position="20"/>
    </location>
</feature>
<accession>A0AAX6G369</accession>
<proteinExistence type="predicted"/>
<dbReference type="EMBL" id="JANAVB010023800">
    <property type="protein sequence ID" value="KAJ6822873.1"/>
    <property type="molecule type" value="Genomic_DNA"/>
</dbReference>
<feature type="compositionally biased region" description="Pro residues" evidence="1">
    <location>
        <begin position="80"/>
        <end position="89"/>
    </location>
</feature>
<feature type="region of interest" description="Disordered" evidence="1">
    <location>
        <begin position="1"/>
        <end position="63"/>
    </location>
</feature>
<reference evidence="2" key="1">
    <citation type="journal article" date="2023" name="GigaByte">
        <title>Genome assembly of the bearded iris, Iris pallida Lam.</title>
        <authorList>
            <person name="Bruccoleri R.E."/>
            <person name="Oakeley E.J."/>
            <person name="Faust A.M.E."/>
            <person name="Altorfer M."/>
            <person name="Dessus-Babus S."/>
            <person name="Burckhardt D."/>
            <person name="Oertli M."/>
            <person name="Naumann U."/>
            <person name="Petersen F."/>
            <person name="Wong J."/>
        </authorList>
    </citation>
    <scope>NUCLEOTIDE SEQUENCE</scope>
    <source>
        <strain evidence="2">GSM-AAB239-AS_SAM_17_03QT</strain>
    </source>
</reference>
<feature type="region of interest" description="Disordered" evidence="1">
    <location>
        <begin position="233"/>
        <end position="272"/>
    </location>
</feature>
<comment type="caution">
    <text evidence="2">The sequence shown here is derived from an EMBL/GenBank/DDBJ whole genome shotgun (WGS) entry which is preliminary data.</text>
</comment>
<feature type="compositionally biased region" description="Basic and acidic residues" evidence="1">
    <location>
        <begin position="233"/>
        <end position="244"/>
    </location>
</feature>
<dbReference type="Proteomes" id="UP001140949">
    <property type="component" value="Unassembled WGS sequence"/>
</dbReference>
<dbReference type="AlphaFoldDB" id="A0AAX6G369"/>
<gene>
    <name evidence="2" type="ORF">M6B38_385525</name>
</gene>
<evidence type="ECO:0000313" key="2">
    <source>
        <dbReference type="EMBL" id="KAJ6822873.1"/>
    </source>
</evidence>
<evidence type="ECO:0000256" key="1">
    <source>
        <dbReference type="SAM" id="MobiDB-lite"/>
    </source>
</evidence>
<evidence type="ECO:0000313" key="3">
    <source>
        <dbReference type="Proteomes" id="UP001140949"/>
    </source>
</evidence>
<protein>
    <submittedName>
        <fullName evidence="2">WRKY transcription factor WRKY24</fullName>
    </submittedName>
</protein>
<reference evidence="2" key="2">
    <citation type="submission" date="2023-04" db="EMBL/GenBank/DDBJ databases">
        <authorList>
            <person name="Bruccoleri R.E."/>
            <person name="Oakeley E.J."/>
            <person name="Faust A.-M."/>
            <person name="Dessus-Babus S."/>
            <person name="Altorfer M."/>
            <person name="Burckhardt D."/>
            <person name="Oertli M."/>
            <person name="Naumann U."/>
            <person name="Petersen F."/>
            <person name="Wong J."/>
        </authorList>
    </citation>
    <scope>NUCLEOTIDE SEQUENCE</scope>
    <source>
        <strain evidence="2">GSM-AAB239-AS_SAM_17_03QT</strain>
        <tissue evidence="2">Leaf</tissue>
    </source>
</reference>
<keyword evidence="3" id="KW-1185">Reference proteome</keyword>
<feature type="region of interest" description="Disordered" evidence="1">
    <location>
        <begin position="78"/>
        <end position="107"/>
    </location>
</feature>
<sequence length="272" mass="30151">MASSTGSLETSANSRPNHTNSFSFSSSFPTSFSELLTGGAGGVDNLTSDHEAGSRISMSRGVGIPKFKSLPPLPFRSLPLPSPLPPTSPSRPGSAPPNSSTPRSPLFFNQILPSPTTGTIPLKSHNWKPNLLRTIKQQQGIKEEERNFSDFSFQTNNNKNHSFQPTHEAYKEENQSWNYQEATTIRPSVVLETEQARIICSSSSPNQFDRSCGSPDSEGAKEVRRWIQLEEVRTETSQREREPEELLQVHLPELSDQEEGERSLDGQITEIV</sequence>